<dbReference type="Proteomes" id="UP000728968">
    <property type="component" value="Unassembled WGS sequence"/>
</dbReference>
<proteinExistence type="predicted"/>
<evidence type="ECO:0000313" key="2">
    <source>
        <dbReference type="Proteomes" id="UP000728968"/>
    </source>
</evidence>
<dbReference type="Gene3D" id="2.20.110.10">
    <property type="entry name" value="Histone H3 K4-specific methyltransferase SET7/9 N-terminal domain"/>
    <property type="match status" value="2"/>
</dbReference>
<dbReference type="SUPFAM" id="SSF82185">
    <property type="entry name" value="Histone H3 K4-specific methyltransferase SET7/9 N-terminal domain"/>
    <property type="match status" value="2"/>
</dbReference>
<dbReference type="EMBL" id="JACJLT010000117">
    <property type="protein sequence ID" value="MBM6875876.1"/>
    <property type="molecule type" value="Genomic_DNA"/>
</dbReference>
<keyword evidence="2" id="KW-1185">Reference proteome</keyword>
<gene>
    <name evidence="1" type="ORF">H6A04_09490</name>
</gene>
<dbReference type="InterPro" id="IPR011652">
    <property type="entry name" value="MORN_2"/>
</dbReference>
<organism evidence="1 2">
    <name type="scientific">Fusobacterium mortiferum</name>
    <dbReference type="NCBI Taxonomy" id="850"/>
    <lineage>
        <taxon>Bacteria</taxon>
        <taxon>Fusobacteriati</taxon>
        <taxon>Fusobacteriota</taxon>
        <taxon>Fusobacteriia</taxon>
        <taxon>Fusobacteriales</taxon>
        <taxon>Fusobacteriaceae</taxon>
        <taxon>Fusobacterium</taxon>
    </lineage>
</organism>
<dbReference type="Pfam" id="PF07661">
    <property type="entry name" value="MORN_2"/>
    <property type="match status" value="4"/>
</dbReference>
<sequence length="236" mass="26936">MKKIVSFILAVTICTSILGAEFKEITPLEQPQIETAVQNVVQPEEKKVEEQPENKESVIVEEPKERIEDLGIKRKSTNGLVYAGKEETPYTGKFALFLGDIIEYTETYVDGILNGHKTWYSYDGKVVLEETYKNNKIDGEQKAYYGNGNIKSVVDYKNGIIVKIAAYAKDGTLLHQSDLSKGSGLWKYYWENGNVLEEGNYKNWKKDGKWVKYRENGEVDVTTIYKNGRLVQQIWG</sequence>
<protein>
    <submittedName>
        <fullName evidence="1">Toxin-antitoxin system YwqK family antitoxin</fullName>
    </submittedName>
</protein>
<accession>A0ABS2G379</accession>
<comment type="caution">
    <text evidence="1">The sequence shown here is derived from an EMBL/GenBank/DDBJ whole genome shotgun (WGS) entry which is preliminary data.</text>
</comment>
<name>A0ABS2G379_FUSMR</name>
<dbReference type="RefSeq" id="WP_204716562.1">
    <property type="nucleotide sequence ID" value="NZ_JACJLT010000117.1"/>
</dbReference>
<reference evidence="1 2" key="1">
    <citation type="journal article" date="2021" name="Sci. Rep.">
        <title>The distribution of antibiotic resistance genes in chicken gut microbiota commensals.</title>
        <authorList>
            <person name="Juricova H."/>
            <person name="Matiasovicova J."/>
            <person name="Kubasova T."/>
            <person name="Cejkova D."/>
            <person name="Rychlik I."/>
        </authorList>
    </citation>
    <scope>NUCLEOTIDE SEQUENCE [LARGE SCALE GENOMIC DNA]</scope>
    <source>
        <strain evidence="1 2">An425</strain>
    </source>
</reference>
<evidence type="ECO:0000313" key="1">
    <source>
        <dbReference type="EMBL" id="MBM6875876.1"/>
    </source>
</evidence>